<dbReference type="PANTHER" id="PTHR24168">
    <property type="entry name" value="KN MOTIF AND ANKYRIN REPEAT DOMAIN-CONTAINING"/>
    <property type="match status" value="1"/>
</dbReference>
<feature type="compositionally biased region" description="Basic residues" evidence="2">
    <location>
        <begin position="555"/>
        <end position="573"/>
    </location>
</feature>
<dbReference type="OrthoDB" id="310446at2759"/>
<dbReference type="Proteomes" id="UP000009168">
    <property type="component" value="Unassembled WGS sequence"/>
</dbReference>
<gene>
    <name evidence="3" type="ORF">TTHERM_00106880</name>
</gene>
<dbReference type="RefSeq" id="XP_001012332.2">
    <property type="nucleotide sequence ID" value="XM_001012332.3"/>
</dbReference>
<feature type="region of interest" description="Disordered" evidence="2">
    <location>
        <begin position="275"/>
        <end position="298"/>
    </location>
</feature>
<dbReference type="KEGG" id="tet:TTHERM_00106880"/>
<feature type="compositionally biased region" description="Basic and acidic residues" evidence="2">
    <location>
        <begin position="15"/>
        <end position="30"/>
    </location>
</feature>
<protein>
    <recommendedName>
        <fullName evidence="5">F-box protein</fullName>
    </recommendedName>
</protein>
<dbReference type="HOGENOM" id="CLU_266430_0_0_1"/>
<feature type="compositionally biased region" description="Acidic residues" evidence="2">
    <location>
        <begin position="1069"/>
        <end position="1086"/>
    </location>
</feature>
<feature type="region of interest" description="Disordered" evidence="2">
    <location>
        <begin position="997"/>
        <end position="1089"/>
    </location>
</feature>
<dbReference type="eggNOG" id="ENOG502SXGM">
    <property type="taxonomic scope" value="Eukaryota"/>
</dbReference>
<dbReference type="GO" id="GO:0005737">
    <property type="term" value="C:cytoplasm"/>
    <property type="evidence" value="ECO:0007669"/>
    <property type="project" value="TreeGrafter"/>
</dbReference>
<evidence type="ECO:0000313" key="4">
    <source>
        <dbReference type="Proteomes" id="UP000009168"/>
    </source>
</evidence>
<proteinExistence type="predicted"/>
<feature type="coiled-coil region" evidence="1">
    <location>
        <begin position="374"/>
        <end position="462"/>
    </location>
</feature>
<feature type="compositionally biased region" description="Polar residues" evidence="2">
    <location>
        <begin position="1014"/>
        <end position="1040"/>
    </location>
</feature>
<feature type="compositionally biased region" description="Low complexity" evidence="2">
    <location>
        <begin position="999"/>
        <end position="1013"/>
    </location>
</feature>
<feature type="compositionally biased region" description="Acidic residues" evidence="2">
    <location>
        <begin position="1"/>
        <end position="10"/>
    </location>
</feature>
<evidence type="ECO:0008006" key="5">
    <source>
        <dbReference type="Google" id="ProtNLM"/>
    </source>
</evidence>
<feature type="region of interest" description="Disordered" evidence="2">
    <location>
        <begin position="1"/>
        <end position="39"/>
    </location>
</feature>
<dbReference type="GO" id="GO:0030837">
    <property type="term" value="P:negative regulation of actin filament polymerization"/>
    <property type="evidence" value="ECO:0007669"/>
    <property type="project" value="InterPro"/>
</dbReference>
<evidence type="ECO:0000256" key="1">
    <source>
        <dbReference type="SAM" id="Coils"/>
    </source>
</evidence>
<accession>Q234B6</accession>
<dbReference type="AlphaFoldDB" id="Q234B6"/>
<dbReference type="InParanoid" id="Q234B6"/>
<dbReference type="InterPro" id="IPR036047">
    <property type="entry name" value="F-box-like_dom_sf"/>
</dbReference>
<keyword evidence="4" id="KW-1185">Reference proteome</keyword>
<feature type="compositionally biased region" description="Basic and acidic residues" evidence="2">
    <location>
        <begin position="289"/>
        <end position="298"/>
    </location>
</feature>
<feature type="region of interest" description="Disordered" evidence="2">
    <location>
        <begin position="116"/>
        <end position="157"/>
    </location>
</feature>
<feature type="region of interest" description="Disordered" evidence="2">
    <location>
        <begin position="1217"/>
        <end position="1266"/>
    </location>
</feature>
<evidence type="ECO:0000313" key="3">
    <source>
        <dbReference type="EMBL" id="EAR92087.2"/>
    </source>
</evidence>
<dbReference type="GeneID" id="7846582"/>
<keyword evidence="1" id="KW-0175">Coiled coil</keyword>
<evidence type="ECO:0000256" key="2">
    <source>
        <dbReference type="SAM" id="MobiDB-lite"/>
    </source>
</evidence>
<feature type="compositionally biased region" description="Low complexity" evidence="2">
    <location>
        <begin position="120"/>
        <end position="147"/>
    </location>
</feature>
<organism evidence="3 4">
    <name type="scientific">Tetrahymena thermophila (strain SB210)</name>
    <dbReference type="NCBI Taxonomy" id="312017"/>
    <lineage>
        <taxon>Eukaryota</taxon>
        <taxon>Sar</taxon>
        <taxon>Alveolata</taxon>
        <taxon>Ciliophora</taxon>
        <taxon>Intramacronucleata</taxon>
        <taxon>Oligohymenophorea</taxon>
        <taxon>Hymenostomatida</taxon>
        <taxon>Tetrahymenina</taxon>
        <taxon>Tetrahymenidae</taxon>
        <taxon>Tetrahymena</taxon>
    </lineage>
</organism>
<dbReference type="PANTHER" id="PTHR24168:SF24">
    <property type="entry name" value="KN MOTIF AND ANKYRIN REPEAT DOMAIN-CONTAINING PROTEIN 4"/>
    <property type="match status" value="1"/>
</dbReference>
<reference evidence="4" key="1">
    <citation type="journal article" date="2006" name="PLoS Biol.">
        <title>Macronuclear genome sequence of the ciliate Tetrahymena thermophila, a model eukaryote.</title>
        <authorList>
            <person name="Eisen J.A."/>
            <person name="Coyne R.S."/>
            <person name="Wu M."/>
            <person name="Wu D."/>
            <person name="Thiagarajan M."/>
            <person name="Wortman J.R."/>
            <person name="Badger J.H."/>
            <person name="Ren Q."/>
            <person name="Amedeo P."/>
            <person name="Jones K.M."/>
            <person name="Tallon L.J."/>
            <person name="Delcher A.L."/>
            <person name="Salzberg S.L."/>
            <person name="Silva J.C."/>
            <person name="Haas B.J."/>
            <person name="Majoros W.H."/>
            <person name="Farzad M."/>
            <person name="Carlton J.M."/>
            <person name="Smith R.K. Jr."/>
            <person name="Garg J."/>
            <person name="Pearlman R.E."/>
            <person name="Karrer K.M."/>
            <person name="Sun L."/>
            <person name="Manning G."/>
            <person name="Elde N.C."/>
            <person name="Turkewitz A.P."/>
            <person name="Asai D.J."/>
            <person name="Wilkes D.E."/>
            <person name="Wang Y."/>
            <person name="Cai H."/>
            <person name="Collins K."/>
            <person name="Stewart B.A."/>
            <person name="Lee S.R."/>
            <person name="Wilamowska K."/>
            <person name="Weinberg Z."/>
            <person name="Ruzzo W.L."/>
            <person name="Wloga D."/>
            <person name="Gaertig J."/>
            <person name="Frankel J."/>
            <person name="Tsao C.-C."/>
            <person name="Gorovsky M.A."/>
            <person name="Keeling P.J."/>
            <person name="Waller R.F."/>
            <person name="Patron N.J."/>
            <person name="Cherry J.M."/>
            <person name="Stover N.A."/>
            <person name="Krieger C.J."/>
            <person name="del Toro C."/>
            <person name="Ryder H.F."/>
            <person name="Williamson S.C."/>
            <person name="Barbeau R.A."/>
            <person name="Hamilton E.P."/>
            <person name="Orias E."/>
        </authorList>
    </citation>
    <scope>NUCLEOTIDE SEQUENCE [LARGE SCALE GENOMIC DNA]</scope>
    <source>
        <strain evidence="4">SB210</strain>
    </source>
</reference>
<feature type="region of interest" description="Disordered" evidence="2">
    <location>
        <begin position="493"/>
        <end position="516"/>
    </location>
</feature>
<feature type="region of interest" description="Disordered" evidence="2">
    <location>
        <begin position="529"/>
        <end position="573"/>
    </location>
</feature>
<feature type="compositionally biased region" description="Basic and acidic residues" evidence="2">
    <location>
        <begin position="1047"/>
        <end position="1068"/>
    </location>
</feature>
<dbReference type="SUPFAM" id="SSF81383">
    <property type="entry name" value="F-box domain"/>
    <property type="match status" value="1"/>
</dbReference>
<dbReference type="InterPro" id="IPR047184">
    <property type="entry name" value="KANK1-4"/>
</dbReference>
<feature type="compositionally biased region" description="Polar residues" evidence="2">
    <location>
        <begin position="530"/>
        <end position="550"/>
    </location>
</feature>
<sequence>MNQNQGDEDQAQLQKHQEGYVDHAEQHQEQQSETIDQLEKEQVQIPDHYSELNNNKQEEGMEDFIQKSVVEEEEAKQDQQNEVIKPQFQQVNQIERRTITLEDQELQDISQMDQSLSSMNNNSESQIQDQNQQVNMQQQQQNQQQQLIDEEEENNNPLNPAEVYARMIGTMNNEPFLHEETLIGIIELLHLNSTEMFDEIDRNQPNWKEQIEQELKKRLEIYNKKVELISSIYQQSIPNNSMHNIEKIMSIIKSKEKEIYIYKIDKSLPLCCKHHHQKNNNEDNNQQDQEQKENDFDSRQDQFNGIKQNNEEYIEQSNQQDQENIICQDKLCDDFNHNHIKGQNENGDDDYTREIKQEQCQAIESNTDGKSGSNENLEELLQKEQGENLDEEQEYEVIDDKDDDISEENLEKLKKKLERNEAIRKKQEEQKQRLIEENQRLKREYEEMIEKDQKLRRDYQNQLQVENHLMQKQATLQVQYQQLQNLQQLNQSNLSDSQQNQNSTSNENEQLEQDNQNNVQKTEIIEEPSEIQSRNQSENQPELQTNQTQSEECHHSHHHHNQHNNHHHNHHHKDINEENQNQNHQVNNEQEENVNPAFQHSEDYNQHILPFKILGQSLSINHIHSIMSMQFVDLQRLKSLNPVENSITFEMNDNYLIKIKSCEHIKYDKSSLCSKIPHFIFKEHIFPFLSSVELFRVRSVSPEWRELVREVWHKTFKRDMQEQLLATDLCKEIEAQFKLMHIRNPFFQKLNLLIRAMVDVINWEEFEKKSIENKLSQTEKKIVVSLLRIIGYNILDYENINQFEEEEYDKHQVDIALHLKDFLNNSINHNGMSSQSLKNIFNNFLVQADISTPIVRNQIDKNFIIFILIAKQYYLYSLLRNYITSSSTYMQFAKNKLDALSKDWPTSKGFLEGAYRILLLRNVSIKNGEIVNNDSDDGEQFKINRKNKKTKKSKKMDLDKKKEEVNENIQEQINQFENQNEQGHSKVQNIVQNNSDLKQQNSEENSNVQSNTEMTQELNQREQSQISQSNTEMTQKQNQNEQSQISDQKKDDQQNINNKDEKEVKEKDDENDDDEEEEEDEEDGDQEQSQAELTQLMNSIFNLQQKENQEPDIVIKRKAGTMKIFLDQGTKLDIILNTIITYGMQTAHKQVAQEACNLVQNSKVTLERLEKTFNENQLQIDEMKIKSQQLEQSLLEKQAELEKVQLQNQQLHQEFQKDSQEIQQLQNTVRRQEDEIENYENSQSTETQDKQQENNQNIDNSEQHQN</sequence>
<dbReference type="GO" id="GO:0005856">
    <property type="term" value="C:cytoskeleton"/>
    <property type="evidence" value="ECO:0007669"/>
    <property type="project" value="TreeGrafter"/>
</dbReference>
<dbReference type="EMBL" id="GG662767">
    <property type="protein sequence ID" value="EAR92087.2"/>
    <property type="molecule type" value="Genomic_DNA"/>
</dbReference>
<name>Q234B6_TETTS</name>